<dbReference type="VEuPathDB" id="VectorBase:CSON009103"/>
<dbReference type="EMBL" id="UFQT01003558">
    <property type="protein sequence ID" value="SSX35112.1"/>
    <property type="molecule type" value="Genomic_DNA"/>
</dbReference>
<dbReference type="AlphaFoldDB" id="A0A336MXG8"/>
<evidence type="ECO:0000313" key="2">
    <source>
        <dbReference type="EMBL" id="SSX35112.1"/>
    </source>
</evidence>
<accession>A0A336MXG8</accession>
<evidence type="ECO:0000256" key="1">
    <source>
        <dbReference type="SAM" id="MobiDB-lite"/>
    </source>
</evidence>
<gene>
    <name evidence="2" type="primary">CSON009103</name>
</gene>
<proteinExistence type="predicted"/>
<protein>
    <submittedName>
        <fullName evidence="2">CSON009103 protein</fullName>
    </submittedName>
</protein>
<feature type="region of interest" description="Disordered" evidence="1">
    <location>
        <begin position="183"/>
        <end position="219"/>
    </location>
</feature>
<organism evidence="2">
    <name type="scientific">Culicoides sonorensis</name>
    <name type="common">Biting midge</name>
    <dbReference type="NCBI Taxonomy" id="179676"/>
    <lineage>
        <taxon>Eukaryota</taxon>
        <taxon>Metazoa</taxon>
        <taxon>Ecdysozoa</taxon>
        <taxon>Arthropoda</taxon>
        <taxon>Hexapoda</taxon>
        <taxon>Insecta</taxon>
        <taxon>Pterygota</taxon>
        <taxon>Neoptera</taxon>
        <taxon>Endopterygota</taxon>
        <taxon>Diptera</taxon>
        <taxon>Nematocera</taxon>
        <taxon>Chironomoidea</taxon>
        <taxon>Ceratopogonidae</taxon>
        <taxon>Ceratopogoninae</taxon>
        <taxon>Culicoides</taxon>
        <taxon>Monoculicoides</taxon>
    </lineage>
</organism>
<sequence>MKLNNKDEETQEQAFSKRFRGSLRKIKSGGIKLKMAKMKDDEFWTDERKQYLLRTVQSNPEVLQIQNKTELEHHFASLAEKLGTTPTECSRYYTLMHSKYQRQKKKLSEGKKLKNNWPYFDDFQLIESDFNRASETKPDPKCELTPQLQNVFLAKKPNNIQINPYQEQGSVVKMEGAYDNVAFNSGSSEDEEDFPTQSHSIPSMTVNPRKRPLSPIHDNRSSVFKKAGDYMIAELENMEPEKAQLLLNKTLKFFVEHRYD</sequence>
<name>A0A336MXG8_CULSO</name>
<feature type="compositionally biased region" description="Polar residues" evidence="1">
    <location>
        <begin position="195"/>
        <end position="206"/>
    </location>
</feature>
<reference evidence="2" key="1">
    <citation type="submission" date="2018-07" db="EMBL/GenBank/DDBJ databases">
        <authorList>
            <person name="Quirk P.G."/>
            <person name="Krulwich T.A."/>
        </authorList>
    </citation>
    <scope>NUCLEOTIDE SEQUENCE</scope>
</reference>